<keyword evidence="1" id="KW-0732">Signal</keyword>
<dbReference type="EMBL" id="GIFC01002925">
    <property type="protein sequence ID" value="MXU85008.1"/>
    <property type="molecule type" value="Transcribed_RNA"/>
</dbReference>
<evidence type="ECO:0000313" key="2">
    <source>
        <dbReference type="EMBL" id="MXU85008.1"/>
    </source>
</evidence>
<feature type="chain" id="PRO_5025557425" evidence="1">
    <location>
        <begin position="26"/>
        <end position="84"/>
    </location>
</feature>
<proteinExistence type="predicted"/>
<protein>
    <submittedName>
        <fullName evidence="2">Putative secreted protein</fullName>
    </submittedName>
</protein>
<reference evidence="2" key="1">
    <citation type="submission" date="2019-12" db="EMBL/GenBank/DDBJ databases">
        <title>An insight into the sialome of adult female Ixodes ricinus ticks feeding for 6 days.</title>
        <authorList>
            <person name="Perner J."/>
            <person name="Ribeiro J.M.C."/>
        </authorList>
    </citation>
    <scope>NUCLEOTIDE SEQUENCE</scope>
    <source>
        <strain evidence="2">Semi-engorged</strain>
        <tissue evidence="2">Salivary glands</tissue>
    </source>
</reference>
<organism evidence="2">
    <name type="scientific">Ixodes ricinus</name>
    <name type="common">Common tick</name>
    <name type="synonym">Acarus ricinus</name>
    <dbReference type="NCBI Taxonomy" id="34613"/>
    <lineage>
        <taxon>Eukaryota</taxon>
        <taxon>Metazoa</taxon>
        <taxon>Ecdysozoa</taxon>
        <taxon>Arthropoda</taxon>
        <taxon>Chelicerata</taxon>
        <taxon>Arachnida</taxon>
        <taxon>Acari</taxon>
        <taxon>Parasitiformes</taxon>
        <taxon>Ixodida</taxon>
        <taxon>Ixodoidea</taxon>
        <taxon>Ixodidae</taxon>
        <taxon>Ixodinae</taxon>
        <taxon>Ixodes</taxon>
    </lineage>
</organism>
<name>A0A6B0U0C7_IXORI</name>
<accession>A0A6B0U0C7</accession>
<feature type="signal peptide" evidence="1">
    <location>
        <begin position="1"/>
        <end position="25"/>
    </location>
</feature>
<dbReference type="AlphaFoldDB" id="A0A6B0U0C7"/>
<sequence length="84" mass="9505">MLAFLFLLDKLNILLLVFFSNPVAKKIIIKGGPIHRPTSFTSLATQRSYAAKRAQTICSSRNKKNTSAQAHFQMMGRCIHSRRL</sequence>
<evidence type="ECO:0000256" key="1">
    <source>
        <dbReference type="SAM" id="SignalP"/>
    </source>
</evidence>